<feature type="transmembrane region" description="Helical" evidence="1">
    <location>
        <begin position="12"/>
        <end position="30"/>
    </location>
</feature>
<evidence type="ECO:0000313" key="3">
    <source>
        <dbReference type="Proteomes" id="UP000315439"/>
    </source>
</evidence>
<evidence type="ECO:0000313" key="2">
    <source>
        <dbReference type="EMBL" id="TQV85934.1"/>
    </source>
</evidence>
<organism evidence="2 3">
    <name type="scientific">Aliikangiella coralliicola</name>
    <dbReference type="NCBI Taxonomy" id="2592383"/>
    <lineage>
        <taxon>Bacteria</taxon>
        <taxon>Pseudomonadati</taxon>
        <taxon>Pseudomonadota</taxon>
        <taxon>Gammaproteobacteria</taxon>
        <taxon>Oceanospirillales</taxon>
        <taxon>Pleioneaceae</taxon>
        <taxon>Aliikangiella</taxon>
    </lineage>
</organism>
<keyword evidence="1" id="KW-0472">Membrane</keyword>
<keyword evidence="3" id="KW-1185">Reference proteome</keyword>
<evidence type="ECO:0000256" key="1">
    <source>
        <dbReference type="SAM" id="Phobius"/>
    </source>
</evidence>
<dbReference type="Proteomes" id="UP000315439">
    <property type="component" value="Unassembled WGS sequence"/>
</dbReference>
<accession>A0A545U8Z1</accession>
<name>A0A545U8Z1_9GAMM</name>
<keyword evidence="1" id="KW-1133">Transmembrane helix</keyword>
<comment type="caution">
    <text evidence="2">The sequence shown here is derived from an EMBL/GenBank/DDBJ whole genome shotgun (WGS) entry which is preliminary data.</text>
</comment>
<protein>
    <submittedName>
        <fullName evidence="2">Uncharacterized protein</fullName>
    </submittedName>
</protein>
<dbReference type="EMBL" id="VIKS01000011">
    <property type="protein sequence ID" value="TQV85934.1"/>
    <property type="molecule type" value="Genomic_DNA"/>
</dbReference>
<proteinExistence type="predicted"/>
<dbReference type="RefSeq" id="WP_142932853.1">
    <property type="nucleotide sequence ID" value="NZ_ML660167.1"/>
</dbReference>
<sequence>MPEWMTNKFSILVYGIVLAAGACFFLHEFVTKNFYVKKEEAKKYVTNIGFNCLTNEEQKSKQTHDVVWLGYTEKQAIMIFDAARLLGEAKHTSDNSLITRAEINIKNSKSFRDYITIFNRFRNKGENNVNSDSVEDLILGLRGEIKSVKQKHHTTEIPNSIISIIELYWIVHRRTDENTQQVVPSLRLLKKELIKLERGNQRISHVIKQVEDAIDIGKKENWSSLKDKVSRLREPLFLAITGKQPPINPY</sequence>
<dbReference type="AlphaFoldDB" id="A0A545U8Z1"/>
<keyword evidence="1" id="KW-0812">Transmembrane</keyword>
<gene>
    <name evidence="2" type="ORF">FLL46_18625</name>
</gene>
<reference evidence="2 3" key="1">
    <citation type="submission" date="2019-07" db="EMBL/GenBank/DDBJ databases">
        <title>Draft genome for Aliikangiella sp. M105.</title>
        <authorList>
            <person name="Wang G."/>
        </authorList>
    </citation>
    <scope>NUCLEOTIDE SEQUENCE [LARGE SCALE GENOMIC DNA]</scope>
    <source>
        <strain evidence="2 3">M105</strain>
    </source>
</reference>